<feature type="transmembrane region" description="Helical" evidence="1">
    <location>
        <begin position="57"/>
        <end position="74"/>
    </location>
</feature>
<reference evidence="3" key="1">
    <citation type="submission" date="2013-03" db="EMBL/GenBank/DDBJ databases">
        <title>The Genome Sequence of Anopheles christyi ACHKN1017.</title>
        <authorList>
            <consortium name="The Broad Institute Genomics Platform"/>
            <person name="Neafsey D.E."/>
            <person name="Besansky N."/>
            <person name="Walker B."/>
            <person name="Young S.K."/>
            <person name="Zeng Q."/>
            <person name="Gargeya S."/>
            <person name="Fitzgerald M."/>
            <person name="Haas B."/>
            <person name="Abouelleil A."/>
            <person name="Allen A.W."/>
            <person name="Alvarado L."/>
            <person name="Arachchi H.M."/>
            <person name="Berlin A.M."/>
            <person name="Chapman S.B."/>
            <person name="Gainer-Dewar J."/>
            <person name="Goldberg J."/>
            <person name="Griggs A."/>
            <person name="Gujja S."/>
            <person name="Hansen M."/>
            <person name="Howarth C."/>
            <person name="Imamovic A."/>
            <person name="Ireland A."/>
            <person name="Larimer J."/>
            <person name="McCowan C."/>
            <person name="Murphy C."/>
            <person name="Pearson M."/>
            <person name="Poon T.W."/>
            <person name="Priest M."/>
            <person name="Roberts A."/>
            <person name="Saif S."/>
            <person name="Shea T."/>
            <person name="Sisk P."/>
            <person name="Sykes S."/>
            <person name="Wortman J."/>
            <person name="Nusbaum C."/>
            <person name="Birren B."/>
        </authorList>
    </citation>
    <scope>NUCLEOTIDE SEQUENCE [LARGE SCALE GENOMIC DNA]</scope>
    <source>
        <strain evidence="3">ACHKN1017</strain>
    </source>
</reference>
<dbReference type="Proteomes" id="UP000075881">
    <property type="component" value="Unassembled WGS sequence"/>
</dbReference>
<evidence type="ECO:0000313" key="3">
    <source>
        <dbReference type="Proteomes" id="UP000075881"/>
    </source>
</evidence>
<keyword evidence="1" id="KW-0812">Transmembrane</keyword>
<sequence length="76" mass="9122">MHDFPDGLSYTEQLHICYVQPQICSAPENMKHITITKEKYIHWTNLKFTWKNRCADILIFIYKMVSFFPLTIILQN</sequence>
<organism evidence="2 3">
    <name type="scientific">Anopheles christyi</name>
    <dbReference type="NCBI Taxonomy" id="43041"/>
    <lineage>
        <taxon>Eukaryota</taxon>
        <taxon>Metazoa</taxon>
        <taxon>Ecdysozoa</taxon>
        <taxon>Arthropoda</taxon>
        <taxon>Hexapoda</taxon>
        <taxon>Insecta</taxon>
        <taxon>Pterygota</taxon>
        <taxon>Neoptera</taxon>
        <taxon>Endopterygota</taxon>
        <taxon>Diptera</taxon>
        <taxon>Nematocera</taxon>
        <taxon>Culicoidea</taxon>
        <taxon>Culicidae</taxon>
        <taxon>Anophelinae</taxon>
        <taxon>Anopheles</taxon>
    </lineage>
</organism>
<evidence type="ECO:0000256" key="1">
    <source>
        <dbReference type="SAM" id="Phobius"/>
    </source>
</evidence>
<dbReference type="VEuPathDB" id="VectorBase:ACHR005126"/>
<keyword evidence="1" id="KW-0472">Membrane</keyword>
<keyword evidence="3" id="KW-1185">Reference proteome</keyword>
<keyword evidence="1" id="KW-1133">Transmembrane helix</keyword>
<evidence type="ECO:0000313" key="2">
    <source>
        <dbReference type="EnsemblMetazoa" id="ACHR005126-PA"/>
    </source>
</evidence>
<protein>
    <submittedName>
        <fullName evidence="2">Uncharacterized protein</fullName>
    </submittedName>
</protein>
<dbReference type="AlphaFoldDB" id="A0A182K2Z2"/>
<name>A0A182K2Z2_9DIPT</name>
<proteinExistence type="predicted"/>
<dbReference type="EnsemblMetazoa" id="ACHR005126-RA">
    <property type="protein sequence ID" value="ACHR005126-PA"/>
    <property type="gene ID" value="ACHR005126"/>
</dbReference>
<reference evidence="2" key="2">
    <citation type="submission" date="2020-05" db="UniProtKB">
        <authorList>
            <consortium name="EnsemblMetazoa"/>
        </authorList>
    </citation>
    <scope>IDENTIFICATION</scope>
    <source>
        <strain evidence="2">ACHKN1017</strain>
    </source>
</reference>
<accession>A0A182K2Z2</accession>